<dbReference type="EMBL" id="JAHLPM010000007">
    <property type="protein sequence ID" value="MBU5438210.1"/>
    <property type="molecule type" value="Genomic_DNA"/>
</dbReference>
<comment type="caution">
    <text evidence="1">The sequence shown here is derived from an EMBL/GenBank/DDBJ whole genome shotgun (WGS) entry which is preliminary data.</text>
</comment>
<protein>
    <submittedName>
        <fullName evidence="1">Uncharacterized protein</fullName>
    </submittedName>
</protein>
<name>A0ABS6E5L6_9FIRM</name>
<organism evidence="1 2">
    <name type="scientific">Tissierella simiarum</name>
    <dbReference type="NCBI Taxonomy" id="2841534"/>
    <lineage>
        <taxon>Bacteria</taxon>
        <taxon>Bacillati</taxon>
        <taxon>Bacillota</taxon>
        <taxon>Tissierellia</taxon>
        <taxon>Tissierellales</taxon>
        <taxon>Tissierellaceae</taxon>
        <taxon>Tissierella</taxon>
    </lineage>
</organism>
<reference evidence="1 2" key="1">
    <citation type="submission" date="2021-06" db="EMBL/GenBank/DDBJ databases">
        <authorList>
            <person name="Sun Q."/>
            <person name="Li D."/>
        </authorList>
    </citation>
    <scope>NUCLEOTIDE SEQUENCE [LARGE SCALE GENOMIC DNA]</scope>
    <source>
        <strain evidence="1 2">MSJ-40</strain>
    </source>
</reference>
<evidence type="ECO:0000313" key="1">
    <source>
        <dbReference type="EMBL" id="MBU5438210.1"/>
    </source>
</evidence>
<dbReference type="Proteomes" id="UP000749471">
    <property type="component" value="Unassembled WGS sequence"/>
</dbReference>
<keyword evidence="2" id="KW-1185">Reference proteome</keyword>
<sequence length="68" mass="8029">MNDWNKKLGILPTPFTVKENNFLKVALEKYIKEGTSYEREIANKMLGKFIDLEIKKKYFCETKEQILG</sequence>
<evidence type="ECO:0000313" key="2">
    <source>
        <dbReference type="Proteomes" id="UP000749471"/>
    </source>
</evidence>
<accession>A0ABS6E5L6</accession>
<dbReference type="RefSeq" id="WP_216519130.1">
    <property type="nucleotide sequence ID" value="NZ_JAHLPM010000007.1"/>
</dbReference>
<proteinExistence type="predicted"/>
<gene>
    <name evidence="1" type="ORF">KQI42_09330</name>
</gene>